<dbReference type="GO" id="GO:0003700">
    <property type="term" value="F:DNA-binding transcription factor activity"/>
    <property type="evidence" value="ECO:0007669"/>
    <property type="project" value="InterPro"/>
</dbReference>
<proteinExistence type="predicted"/>
<dbReference type="Proteomes" id="UP000294555">
    <property type="component" value="Unassembled WGS sequence"/>
</dbReference>
<keyword evidence="2" id="KW-0238">DNA-binding</keyword>
<accession>A0A4R1NI31</accession>
<feature type="domain" description="HTH araC/xylS-type" evidence="4">
    <location>
        <begin position="191"/>
        <end position="289"/>
    </location>
</feature>
<comment type="caution">
    <text evidence="5">The sequence shown here is derived from an EMBL/GenBank/DDBJ whole genome shotgun (WGS) entry which is preliminary data.</text>
</comment>
<keyword evidence="1" id="KW-0805">Transcription regulation</keyword>
<dbReference type="Pfam" id="PF10114">
    <property type="entry name" value="PocR"/>
    <property type="match status" value="1"/>
</dbReference>
<gene>
    <name evidence="5" type="ORF">EZJ58_5740</name>
</gene>
<keyword evidence="6" id="KW-1185">Reference proteome</keyword>
<name>A0A4R1NI31_9GAMM</name>
<dbReference type="Gene3D" id="1.10.10.60">
    <property type="entry name" value="Homeodomain-like"/>
    <property type="match status" value="2"/>
</dbReference>
<dbReference type="GO" id="GO:0043565">
    <property type="term" value="F:sequence-specific DNA binding"/>
    <property type="evidence" value="ECO:0007669"/>
    <property type="project" value="InterPro"/>
</dbReference>
<evidence type="ECO:0000256" key="3">
    <source>
        <dbReference type="ARBA" id="ARBA00023163"/>
    </source>
</evidence>
<dbReference type="PANTHER" id="PTHR43280:SF10">
    <property type="entry name" value="REGULATORY PROTEIN POCR"/>
    <property type="match status" value="1"/>
</dbReference>
<evidence type="ECO:0000256" key="2">
    <source>
        <dbReference type="ARBA" id="ARBA00023125"/>
    </source>
</evidence>
<evidence type="ECO:0000256" key="1">
    <source>
        <dbReference type="ARBA" id="ARBA00023015"/>
    </source>
</evidence>
<dbReference type="SUPFAM" id="SSF46689">
    <property type="entry name" value="Homeodomain-like"/>
    <property type="match status" value="2"/>
</dbReference>
<dbReference type="InterPro" id="IPR018771">
    <property type="entry name" value="PocR_dom"/>
</dbReference>
<protein>
    <submittedName>
        <fullName evidence="5">Ligand-binding sensor protein</fullName>
    </submittedName>
</protein>
<dbReference type="PANTHER" id="PTHR43280">
    <property type="entry name" value="ARAC-FAMILY TRANSCRIPTIONAL REGULATOR"/>
    <property type="match status" value="1"/>
</dbReference>
<keyword evidence="3" id="KW-0804">Transcription</keyword>
<evidence type="ECO:0000259" key="4">
    <source>
        <dbReference type="PROSITE" id="PS01124"/>
    </source>
</evidence>
<evidence type="ECO:0000313" key="6">
    <source>
        <dbReference type="Proteomes" id="UP000294555"/>
    </source>
</evidence>
<sequence>MRPSKDIIDKISYDFAYATGLGSVVVDLNGKEISPWYNFTSFCQHVRKNAAFYPYCQQCDRSGGLESSKLKQVNCYRCHAGLVDFSIPIVINDSLVGFLACGQARVTDDSPIPNILRDNNDMRKESRLFDLYHEVPVMNLMKIRAAAQLLNVIVENYLCKQYDVRIIKSIDPDDDTETYIGTSDLHRAKIEKIVNYINQNFSDNLNLEQMANMANLSQFYFSRLFKRMLGVGFNSYLNNKRMNEARYLLEKTEWSIDKIARNVGFCDSPYFARSFKKSFGLSPKVFRQTSAGQIMIQNSYTPSPSL</sequence>
<dbReference type="EMBL" id="SJOI01000001">
    <property type="protein sequence ID" value="TCL07415.1"/>
    <property type="molecule type" value="Genomic_DNA"/>
</dbReference>
<dbReference type="InterPro" id="IPR020449">
    <property type="entry name" value="Tscrpt_reg_AraC-type_HTH"/>
</dbReference>
<dbReference type="PRINTS" id="PR00032">
    <property type="entry name" value="HTHARAC"/>
</dbReference>
<dbReference type="Pfam" id="PF12833">
    <property type="entry name" value="HTH_18"/>
    <property type="match status" value="1"/>
</dbReference>
<dbReference type="SMART" id="SM00342">
    <property type="entry name" value="HTH_ARAC"/>
    <property type="match status" value="1"/>
</dbReference>
<organism evidence="5 6">
    <name type="scientific">Sodalis ligni</name>
    <dbReference type="NCBI Taxonomy" id="2697027"/>
    <lineage>
        <taxon>Bacteria</taxon>
        <taxon>Pseudomonadati</taxon>
        <taxon>Pseudomonadota</taxon>
        <taxon>Gammaproteobacteria</taxon>
        <taxon>Enterobacterales</taxon>
        <taxon>Bruguierivoracaceae</taxon>
        <taxon>Sodalis</taxon>
    </lineage>
</organism>
<evidence type="ECO:0000313" key="5">
    <source>
        <dbReference type="EMBL" id="TCL07415.1"/>
    </source>
</evidence>
<dbReference type="RefSeq" id="WP_132927600.1">
    <property type="nucleotide sequence ID" value="NZ_SJOI01000001.1"/>
</dbReference>
<dbReference type="InterPro" id="IPR018060">
    <property type="entry name" value="HTH_AraC"/>
</dbReference>
<dbReference type="InterPro" id="IPR018062">
    <property type="entry name" value="HTH_AraC-typ_CS"/>
</dbReference>
<dbReference type="AlphaFoldDB" id="A0A4R1NI31"/>
<dbReference type="OrthoDB" id="9803764at2"/>
<dbReference type="PROSITE" id="PS00041">
    <property type="entry name" value="HTH_ARAC_FAMILY_1"/>
    <property type="match status" value="1"/>
</dbReference>
<dbReference type="PROSITE" id="PS01124">
    <property type="entry name" value="HTH_ARAC_FAMILY_2"/>
    <property type="match status" value="1"/>
</dbReference>
<reference evidence="5 6" key="1">
    <citation type="submission" date="2019-02" db="EMBL/GenBank/DDBJ databases">
        <title>Investigation of anaerobic lignin degradation for improved lignocellulosic biofuels.</title>
        <authorList>
            <person name="Deangelis K."/>
        </authorList>
    </citation>
    <scope>NUCLEOTIDE SEQUENCE [LARGE SCALE GENOMIC DNA]</scope>
    <source>
        <strain evidence="5 6">159R</strain>
    </source>
</reference>
<dbReference type="InterPro" id="IPR009057">
    <property type="entry name" value="Homeodomain-like_sf"/>
</dbReference>